<dbReference type="Pfam" id="PF00196">
    <property type="entry name" value="GerE"/>
    <property type="match status" value="1"/>
</dbReference>
<evidence type="ECO:0000256" key="1">
    <source>
        <dbReference type="ARBA" id="ARBA00023015"/>
    </source>
</evidence>
<organism evidence="5 6">
    <name type="scientific">Virgisporangium aurantiacum</name>
    <dbReference type="NCBI Taxonomy" id="175570"/>
    <lineage>
        <taxon>Bacteria</taxon>
        <taxon>Bacillati</taxon>
        <taxon>Actinomycetota</taxon>
        <taxon>Actinomycetes</taxon>
        <taxon>Micromonosporales</taxon>
        <taxon>Micromonosporaceae</taxon>
        <taxon>Virgisporangium</taxon>
    </lineage>
</organism>
<evidence type="ECO:0000313" key="6">
    <source>
        <dbReference type="Proteomes" id="UP000612585"/>
    </source>
</evidence>
<dbReference type="CDD" id="cd06170">
    <property type="entry name" value="LuxR_C_like"/>
    <property type="match status" value="1"/>
</dbReference>
<gene>
    <name evidence="5" type="ORF">Vau01_013030</name>
</gene>
<reference evidence="5" key="1">
    <citation type="submission" date="2021-01" db="EMBL/GenBank/DDBJ databases">
        <title>Whole genome shotgun sequence of Virgisporangium aurantiacum NBRC 16421.</title>
        <authorList>
            <person name="Komaki H."/>
            <person name="Tamura T."/>
        </authorList>
    </citation>
    <scope>NUCLEOTIDE SEQUENCE</scope>
    <source>
        <strain evidence="5">NBRC 16421</strain>
    </source>
</reference>
<dbReference type="GO" id="GO:0003677">
    <property type="term" value="F:DNA binding"/>
    <property type="evidence" value="ECO:0007669"/>
    <property type="project" value="UniProtKB-KW"/>
</dbReference>
<dbReference type="InterPro" id="IPR039420">
    <property type="entry name" value="WalR-like"/>
</dbReference>
<accession>A0A8J4DZ81</accession>
<dbReference type="Gene3D" id="3.40.50.2300">
    <property type="match status" value="1"/>
</dbReference>
<dbReference type="PANTHER" id="PTHR43214">
    <property type="entry name" value="TWO-COMPONENT RESPONSE REGULATOR"/>
    <property type="match status" value="1"/>
</dbReference>
<keyword evidence="6" id="KW-1185">Reference proteome</keyword>
<dbReference type="GO" id="GO:0006355">
    <property type="term" value="P:regulation of DNA-templated transcription"/>
    <property type="evidence" value="ECO:0007669"/>
    <property type="project" value="InterPro"/>
</dbReference>
<dbReference type="EMBL" id="BOPG01000009">
    <property type="protein sequence ID" value="GIJ53787.1"/>
    <property type="molecule type" value="Genomic_DNA"/>
</dbReference>
<sequence length="211" mass="22879">MTVTTMDQFTVYIHADDPILRAGLATQLRPRSEVRVIDAPDPGRTTVALVVADRVAEPTLRTLRSLQRLGARLVLVVAELDDSDLVAAVEAGVAGVVRRAEASPDKLVQVVRAAAAGDGALPPDLLGRLLSQVGKLQRQVLWPRGLTFGGLAEREIEVLRLVADGLDTAEIATKLSYSQRTIKNILHDITSRLHLRNRSHAVAYALRHGLI</sequence>
<dbReference type="InterPro" id="IPR000792">
    <property type="entry name" value="Tscrpt_reg_LuxR_C"/>
</dbReference>
<protein>
    <submittedName>
        <fullName evidence="5">Helix-turn-helix transcriptional regulator</fullName>
    </submittedName>
</protein>
<dbReference type="PRINTS" id="PR00038">
    <property type="entry name" value="HTHLUXR"/>
</dbReference>
<dbReference type="PANTHER" id="PTHR43214:SF24">
    <property type="entry name" value="TRANSCRIPTIONAL REGULATORY PROTEIN NARL-RELATED"/>
    <property type="match status" value="1"/>
</dbReference>
<keyword evidence="1" id="KW-0805">Transcription regulation</keyword>
<dbReference type="PROSITE" id="PS50043">
    <property type="entry name" value="HTH_LUXR_2"/>
    <property type="match status" value="1"/>
</dbReference>
<evidence type="ECO:0000259" key="4">
    <source>
        <dbReference type="PROSITE" id="PS50043"/>
    </source>
</evidence>
<comment type="caution">
    <text evidence="5">The sequence shown here is derived from an EMBL/GenBank/DDBJ whole genome shotgun (WGS) entry which is preliminary data.</text>
</comment>
<dbReference type="SUPFAM" id="SSF46894">
    <property type="entry name" value="C-terminal effector domain of the bipartite response regulators"/>
    <property type="match status" value="1"/>
</dbReference>
<dbReference type="AlphaFoldDB" id="A0A8J4DZ81"/>
<dbReference type="SMART" id="SM00421">
    <property type="entry name" value="HTH_LUXR"/>
    <property type="match status" value="1"/>
</dbReference>
<keyword evidence="2" id="KW-0238">DNA-binding</keyword>
<evidence type="ECO:0000256" key="3">
    <source>
        <dbReference type="ARBA" id="ARBA00023163"/>
    </source>
</evidence>
<dbReference type="InterPro" id="IPR016032">
    <property type="entry name" value="Sig_transdc_resp-reg_C-effctor"/>
</dbReference>
<keyword evidence="3" id="KW-0804">Transcription</keyword>
<feature type="domain" description="HTH luxR-type" evidence="4">
    <location>
        <begin position="144"/>
        <end position="209"/>
    </location>
</feature>
<evidence type="ECO:0000256" key="2">
    <source>
        <dbReference type="ARBA" id="ARBA00023125"/>
    </source>
</evidence>
<evidence type="ECO:0000313" key="5">
    <source>
        <dbReference type="EMBL" id="GIJ53787.1"/>
    </source>
</evidence>
<dbReference type="Proteomes" id="UP000612585">
    <property type="component" value="Unassembled WGS sequence"/>
</dbReference>
<name>A0A8J4DZ81_9ACTN</name>
<proteinExistence type="predicted"/>